<feature type="transmembrane region" description="Helical" evidence="1">
    <location>
        <begin position="76"/>
        <end position="104"/>
    </location>
</feature>
<keyword evidence="1" id="KW-1133">Transmembrane helix</keyword>
<keyword evidence="1" id="KW-0812">Transmembrane</keyword>
<keyword evidence="3" id="KW-1185">Reference proteome</keyword>
<evidence type="ECO:0000313" key="2">
    <source>
        <dbReference type="EMBL" id="NER15048.1"/>
    </source>
</evidence>
<dbReference type="Proteomes" id="UP000468581">
    <property type="component" value="Unassembled WGS sequence"/>
</dbReference>
<reference evidence="2 3" key="1">
    <citation type="submission" date="2020-01" db="EMBL/GenBank/DDBJ databases">
        <title>Leptobacterium flavescens.</title>
        <authorList>
            <person name="Wang G."/>
        </authorList>
    </citation>
    <scope>NUCLEOTIDE SEQUENCE [LARGE SCALE GENOMIC DNA]</scope>
    <source>
        <strain evidence="2 3">KCTC 22160</strain>
    </source>
</reference>
<proteinExistence type="predicted"/>
<name>A0A6P0UST5_9FLAO</name>
<feature type="transmembrane region" description="Helical" evidence="1">
    <location>
        <begin position="188"/>
        <end position="207"/>
    </location>
</feature>
<evidence type="ECO:0008006" key="4">
    <source>
        <dbReference type="Google" id="ProtNLM"/>
    </source>
</evidence>
<dbReference type="AlphaFoldDB" id="A0A6P0UST5"/>
<feature type="transmembrane region" description="Helical" evidence="1">
    <location>
        <begin position="39"/>
        <end position="64"/>
    </location>
</feature>
<evidence type="ECO:0000256" key="1">
    <source>
        <dbReference type="SAM" id="Phobius"/>
    </source>
</evidence>
<dbReference type="EMBL" id="JAABOO010000004">
    <property type="protein sequence ID" value="NER15048.1"/>
    <property type="molecule type" value="Genomic_DNA"/>
</dbReference>
<protein>
    <recommendedName>
        <fullName evidence="4">DUF4386 family protein</fullName>
    </recommendedName>
</protein>
<dbReference type="RefSeq" id="WP_163608349.1">
    <property type="nucleotide sequence ID" value="NZ_JAABOO010000004.1"/>
</dbReference>
<sequence>MKDHFHKSTGISLISGSLLIIATMVLHPSGGSLQRIVEITGVITIAHSLAVFCLPIVLFGFYGLTNKLMESSRVSILAFIIMAFSLIAAMFAALLNGLALPYFLGKYSNSLEEKAEVLKPISSFSFAVNTSLDYIFIAGCCLAILIYSVLLISKSRSPKWIGYFGILILVFAAIGALTGFVFTSLTGFRIFTFSLAAWILSAGFYLIKSE</sequence>
<gene>
    <name evidence="2" type="ORF">GWK08_16450</name>
</gene>
<evidence type="ECO:0000313" key="3">
    <source>
        <dbReference type="Proteomes" id="UP000468581"/>
    </source>
</evidence>
<feature type="transmembrane region" description="Helical" evidence="1">
    <location>
        <begin position="9"/>
        <end position="27"/>
    </location>
</feature>
<feature type="transmembrane region" description="Helical" evidence="1">
    <location>
        <begin position="134"/>
        <end position="153"/>
    </location>
</feature>
<organism evidence="2 3">
    <name type="scientific">Leptobacterium flavescens</name>
    <dbReference type="NCBI Taxonomy" id="472055"/>
    <lineage>
        <taxon>Bacteria</taxon>
        <taxon>Pseudomonadati</taxon>
        <taxon>Bacteroidota</taxon>
        <taxon>Flavobacteriia</taxon>
        <taxon>Flavobacteriales</taxon>
        <taxon>Flavobacteriaceae</taxon>
        <taxon>Leptobacterium</taxon>
    </lineage>
</organism>
<comment type="caution">
    <text evidence="2">The sequence shown here is derived from an EMBL/GenBank/DDBJ whole genome shotgun (WGS) entry which is preliminary data.</text>
</comment>
<feature type="transmembrane region" description="Helical" evidence="1">
    <location>
        <begin position="160"/>
        <end position="182"/>
    </location>
</feature>
<keyword evidence="1" id="KW-0472">Membrane</keyword>
<accession>A0A6P0UST5</accession>